<dbReference type="Gene3D" id="1.10.540.10">
    <property type="entry name" value="Acyl-CoA dehydrogenase/oxidase, N-terminal domain"/>
    <property type="match status" value="1"/>
</dbReference>
<feature type="domain" description="Acyl-CoA dehydrogenase/oxidase N-terminal" evidence="9">
    <location>
        <begin position="19"/>
        <end position="130"/>
    </location>
</feature>
<dbReference type="Gene3D" id="1.20.140.10">
    <property type="entry name" value="Butyryl-CoA Dehydrogenase, subunit A, domain 3"/>
    <property type="match status" value="1"/>
</dbReference>
<evidence type="ECO:0000259" key="9">
    <source>
        <dbReference type="Pfam" id="PF02771"/>
    </source>
</evidence>
<evidence type="ECO:0000259" key="7">
    <source>
        <dbReference type="Pfam" id="PF00441"/>
    </source>
</evidence>
<evidence type="ECO:0000313" key="10">
    <source>
        <dbReference type="EMBL" id="KGJ64100.1"/>
    </source>
</evidence>
<dbReference type="SUPFAM" id="SSF47203">
    <property type="entry name" value="Acyl-CoA dehydrogenase C-terminal domain-like"/>
    <property type="match status" value="1"/>
</dbReference>
<keyword evidence="5 6" id="KW-0560">Oxidoreductase</keyword>
<keyword evidence="4 6" id="KW-0274">FAD</keyword>
<sequence length="393" mass="42551">MTKQKFRVRGTKEMDFDLSEEQRLLKESIDGLLTDSYDFESRKKYMKEKGGWSQAVWGKLAEQGLLGLPFAEADGGFGGGGVETMIVMEALGKALVLEPYLATVVIGGGFLRHAGSDAQKAAHVPVIIDGSKTLAFAQLEKNSRYDLFDVSTTAKKKADGWIIDGEKFVVLNGENAATLLVTARTKGDRRDKTGIGVFLVPANAKGVTKKSYPTQDGLHAADITFTGVEVGADAAIGNPEDSLSLIERVVDEARVALCAEAVGLMDESLKTTVEYIKTRKQFGVAIGSFQSLQHRASDMFVAAEQARSMSMFATMANDFENAKERSNAIAAAKVQIGKSLKFVGQQSIQLHGGIGMTMEAKIGHYFKRLTMIENTFGDTDYHQRRVADAGGLV</sequence>
<dbReference type="InterPro" id="IPR009075">
    <property type="entry name" value="AcylCo_DH/oxidase_C"/>
</dbReference>
<evidence type="ECO:0000259" key="8">
    <source>
        <dbReference type="Pfam" id="PF02770"/>
    </source>
</evidence>
<dbReference type="InterPro" id="IPR009100">
    <property type="entry name" value="AcylCoA_DH/oxidase_NM_dom_sf"/>
</dbReference>
<reference evidence="10 11" key="1">
    <citation type="journal article" date="2014" name="BMC Genomics">
        <title>Comparative genomics of Bradyrhizobium japonicum CPAC 15 and Bradyrhizobium diazoefficiens CPAC 7: elite model strains for understanding symbiotic performance with soybean.</title>
        <authorList>
            <person name="Siqueira A.F."/>
            <person name="Ormeno-Orrillo E."/>
            <person name="Souza R.C."/>
            <person name="Rodrigues E.P."/>
            <person name="Almeida L.G."/>
            <person name="Barcellos F.G."/>
            <person name="Batista J.S."/>
            <person name="Nakatami A.S."/>
            <person name="Martinez-Romero E."/>
            <person name="Vasconcelos A.T."/>
            <person name="Hungria M."/>
        </authorList>
    </citation>
    <scope>NUCLEOTIDE SEQUENCE [LARGE SCALE GENOMIC DNA]</scope>
    <source>
        <strain evidence="10 11">SEMIA 5080</strain>
    </source>
</reference>
<comment type="similarity">
    <text evidence="2 6">Belongs to the acyl-CoA dehydrogenase family.</text>
</comment>
<organism evidence="10 11">
    <name type="scientific">Bradyrhizobium diazoefficiens SEMIA 5080</name>
    <dbReference type="NCBI Taxonomy" id="754504"/>
    <lineage>
        <taxon>Bacteria</taxon>
        <taxon>Pseudomonadati</taxon>
        <taxon>Pseudomonadota</taxon>
        <taxon>Alphaproteobacteria</taxon>
        <taxon>Hyphomicrobiales</taxon>
        <taxon>Nitrobacteraceae</taxon>
        <taxon>Bradyrhizobium</taxon>
    </lineage>
</organism>
<evidence type="ECO:0000313" key="11">
    <source>
        <dbReference type="Proteomes" id="UP000024900"/>
    </source>
</evidence>
<evidence type="ECO:0000256" key="3">
    <source>
        <dbReference type="ARBA" id="ARBA00022630"/>
    </source>
</evidence>
<dbReference type="Pfam" id="PF02770">
    <property type="entry name" value="Acyl-CoA_dh_M"/>
    <property type="match status" value="1"/>
</dbReference>
<evidence type="ECO:0000256" key="2">
    <source>
        <dbReference type="ARBA" id="ARBA00009347"/>
    </source>
</evidence>
<dbReference type="AlphaFoldDB" id="A0A837C4E8"/>
<gene>
    <name evidence="10" type="ORF">BJA5080_05903</name>
</gene>
<dbReference type="SUPFAM" id="SSF56645">
    <property type="entry name" value="Acyl-CoA dehydrogenase NM domain-like"/>
    <property type="match status" value="1"/>
</dbReference>
<dbReference type="Gene3D" id="2.40.110.10">
    <property type="entry name" value="Butyryl-CoA Dehydrogenase, subunit A, domain 2"/>
    <property type="match status" value="1"/>
</dbReference>
<dbReference type="InterPro" id="IPR046373">
    <property type="entry name" value="Acyl-CoA_Oxase/DH_mid-dom_sf"/>
</dbReference>
<keyword evidence="3 6" id="KW-0285">Flavoprotein</keyword>
<dbReference type="GO" id="GO:0050660">
    <property type="term" value="F:flavin adenine dinucleotide binding"/>
    <property type="evidence" value="ECO:0007669"/>
    <property type="project" value="InterPro"/>
</dbReference>
<dbReference type="InterPro" id="IPR037069">
    <property type="entry name" value="AcylCoA_DH/ox_N_sf"/>
</dbReference>
<dbReference type="CDD" id="cd00567">
    <property type="entry name" value="ACAD"/>
    <property type="match status" value="1"/>
</dbReference>
<dbReference type="InterPro" id="IPR036250">
    <property type="entry name" value="AcylCo_DH-like_C"/>
</dbReference>
<protein>
    <submittedName>
        <fullName evidence="10">Putative acyl-CoA dehydrogenase</fullName>
    </submittedName>
</protein>
<dbReference type="PANTHER" id="PTHR43884:SF20">
    <property type="entry name" value="ACYL-COA DEHYDROGENASE FADE28"/>
    <property type="match status" value="1"/>
</dbReference>
<dbReference type="Pfam" id="PF00441">
    <property type="entry name" value="Acyl-CoA_dh_1"/>
    <property type="match status" value="1"/>
</dbReference>
<evidence type="ECO:0000256" key="5">
    <source>
        <dbReference type="ARBA" id="ARBA00023002"/>
    </source>
</evidence>
<dbReference type="Proteomes" id="UP000024900">
    <property type="component" value="Unassembled WGS sequence"/>
</dbReference>
<accession>A0A837C4E8</accession>
<name>A0A837C4E8_9BRAD</name>
<dbReference type="NCBIfam" id="TIGR03203">
    <property type="entry name" value="pimD_small"/>
    <property type="match status" value="1"/>
</dbReference>
<evidence type="ECO:0000256" key="4">
    <source>
        <dbReference type="ARBA" id="ARBA00022827"/>
    </source>
</evidence>
<dbReference type="PANTHER" id="PTHR43884">
    <property type="entry name" value="ACYL-COA DEHYDROGENASE"/>
    <property type="match status" value="1"/>
</dbReference>
<comment type="cofactor">
    <cofactor evidence="1 6">
        <name>FAD</name>
        <dbReference type="ChEBI" id="CHEBI:57692"/>
    </cofactor>
</comment>
<proteinExistence type="inferred from homology"/>
<feature type="domain" description="Acyl-CoA dehydrogenase/oxidase C-terminal" evidence="7">
    <location>
        <begin position="246"/>
        <end position="389"/>
    </location>
</feature>
<dbReference type="GO" id="GO:0003995">
    <property type="term" value="F:acyl-CoA dehydrogenase activity"/>
    <property type="evidence" value="ECO:0007669"/>
    <property type="project" value="TreeGrafter"/>
</dbReference>
<dbReference type="InterPro" id="IPR006091">
    <property type="entry name" value="Acyl-CoA_Oxase/DH_mid-dom"/>
</dbReference>
<evidence type="ECO:0000256" key="6">
    <source>
        <dbReference type="RuleBase" id="RU362125"/>
    </source>
</evidence>
<comment type="caution">
    <text evidence="10">The sequence shown here is derived from an EMBL/GenBank/DDBJ whole genome shotgun (WGS) entry which is preliminary data.</text>
</comment>
<dbReference type="InterPro" id="IPR013786">
    <property type="entry name" value="AcylCoA_DH/ox_N"/>
</dbReference>
<dbReference type="InterPro" id="IPR017616">
    <property type="entry name" value="Pimeloyl_CoA_dehydrogenase_ssu"/>
</dbReference>
<evidence type="ECO:0000256" key="1">
    <source>
        <dbReference type="ARBA" id="ARBA00001974"/>
    </source>
</evidence>
<dbReference type="Pfam" id="PF02771">
    <property type="entry name" value="Acyl-CoA_dh_N"/>
    <property type="match status" value="1"/>
</dbReference>
<feature type="domain" description="Acyl-CoA oxidase/dehydrogenase middle" evidence="8">
    <location>
        <begin position="136"/>
        <end position="222"/>
    </location>
</feature>
<dbReference type="EMBL" id="ADOU02000008">
    <property type="protein sequence ID" value="KGJ64100.1"/>
    <property type="molecule type" value="Genomic_DNA"/>
</dbReference>